<organism evidence="6 7">
    <name type="scientific">Simiduia curdlanivorans</name>
    <dbReference type="NCBI Taxonomy" id="1492769"/>
    <lineage>
        <taxon>Bacteria</taxon>
        <taxon>Pseudomonadati</taxon>
        <taxon>Pseudomonadota</taxon>
        <taxon>Gammaproteobacteria</taxon>
        <taxon>Cellvibrionales</taxon>
        <taxon>Cellvibrionaceae</taxon>
        <taxon>Simiduia</taxon>
    </lineage>
</organism>
<evidence type="ECO:0000256" key="2">
    <source>
        <dbReference type="ARBA" id="ARBA00039140"/>
    </source>
</evidence>
<keyword evidence="1 4" id="KW-0378">Hydrolase</keyword>
<feature type="active site" evidence="4">
    <location>
        <position position="241"/>
    </location>
</feature>
<protein>
    <recommendedName>
        <fullName evidence="2">protein-glutamate methylesterase</fullName>
        <ecNumber evidence="2">3.1.1.61</ecNumber>
    </recommendedName>
</protein>
<dbReference type="RefSeq" id="WP_290259688.1">
    <property type="nucleotide sequence ID" value="NZ_JAUFQG010000004.1"/>
</dbReference>
<dbReference type="SUPFAM" id="SSF52738">
    <property type="entry name" value="Methylesterase CheB, C-terminal domain"/>
    <property type="match status" value="1"/>
</dbReference>
<dbReference type="Proteomes" id="UP001595840">
    <property type="component" value="Unassembled WGS sequence"/>
</dbReference>
<dbReference type="Pfam" id="PF01339">
    <property type="entry name" value="CheB_methylest"/>
    <property type="match status" value="1"/>
</dbReference>
<keyword evidence="4" id="KW-0145">Chemotaxis</keyword>
<dbReference type="PROSITE" id="PS50122">
    <property type="entry name" value="CHEB"/>
    <property type="match status" value="1"/>
</dbReference>
<evidence type="ECO:0000313" key="7">
    <source>
        <dbReference type="Proteomes" id="UP001595840"/>
    </source>
</evidence>
<evidence type="ECO:0000256" key="3">
    <source>
        <dbReference type="ARBA" id="ARBA00048267"/>
    </source>
</evidence>
<dbReference type="PANTHER" id="PTHR42872">
    <property type="entry name" value="PROTEIN-GLUTAMATE METHYLESTERASE/PROTEIN-GLUTAMINE GLUTAMINASE"/>
    <property type="match status" value="1"/>
</dbReference>
<gene>
    <name evidence="6" type="ORF">ACFOX3_03955</name>
</gene>
<dbReference type="InterPro" id="IPR035909">
    <property type="entry name" value="CheB_C"/>
</dbReference>
<dbReference type="EC" id="3.1.1.61" evidence="2"/>
<accession>A0ABV8V0M6</accession>
<proteinExistence type="predicted"/>
<reference evidence="7" key="1">
    <citation type="journal article" date="2019" name="Int. J. Syst. Evol. Microbiol.">
        <title>The Global Catalogue of Microorganisms (GCM) 10K type strain sequencing project: providing services to taxonomists for standard genome sequencing and annotation.</title>
        <authorList>
            <consortium name="The Broad Institute Genomics Platform"/>
            <consortium name="The Broad Institute Genome Sequencing Center for Infectious Disease"/>
            <person name="Wu L."/>
            <person name="Ma J."/>
        </authorList>
    </citation>
    <scope>NUCLEOTIDE SEQUENCE [LARGE SCALE GENOMIC DNA]</scope>
    <source>
        <strain evidence="7">CECT 8570</strain>
    </source>
</reference>
<comment type="caution">
    <text evidence="6">The sequence shown here is derived from an EMBL/GenBank/DDBJ whole genome shotgun (WGS) entry which is preliminary data.</text>
</comment>
<dbReference type="Gene3D" id="3.40.50.180">
    <property type="entry name" value="Methylesterase CheB, C-terminal domain"/>
    <property type="match status" value="1"/>
</dbReference>
<feature type="active site" evidence="4">
    <location>
        <position position="148"/>
    </location>
</feature>
<name>A0ABV8V0M6_9GAMM</name>
<evidence type="ECO:0000256" key="1">
    <source>
        <dbReference type="ARBA" id="ARBA00022801"/>
    </source>
</evidence>
<feature type="active site" evidence="4">
    <location>
        <position position="121"/>
    </location>
</feature>
<feature type="domain" description="CheB-type methylesterase" evidence="5">
    <location>
        <begin position="110"/>
        <end position="280"/>
    </location>
</feature>
<dbReference type="EMBL" id="JBHSCX010000003">
    <property type="protein sequence ID" value="MFC4361441.1"/>
    <property type="molecule type" value="Genomic_DNA"/>
</dbReference>
<evidence type="ECO:0000313" key="6">
    <source>
        <dbReference type="EMBL" id="MFC4361441.1"/>
    </source>
</evidence>
<dbReference type="PANTHER" id="PTHR42872:SF6">
    <property type="entry name" value="PROTEIN-GLUTAMATE METHYLESTERASE_PROTEIN-GLUTAMINE GLUTAMINASE"/>
    <property type="match status" value="1"/>
</dbReference>
<comment type="catalytic activity">
    <reaction evidence="3">
        <text>[protein]-L-glutamate 5-O-methyl ester + H2O = L-glutamyl-[protein] + methanol + H(+)</text>
        <dbReference type="Rhea" id="RHEA:23236"/>
        <dbReference type="Rhea" id="RHEA-COMP:10208"/>
        <dbReference type="Rhea" id="RHEA-COMP:10311"/>
        <dbReference type="ChEBI" id="CHEBI:15377"/>
        <dbReference type="ChEBI" id="CHEBI:15378"/>
        <dbReference type="ChEBI" id="CHEBI:17790"/>
        <dbReference type="ChEBI" id="CHEBI:29973"/>
        <dbReference type="ChEBI" id="CHEBI:82795"/>
        <dbReference type="EC" id="3.1.1.61"/>
    </reaction>
</comment>
<sequence>MKDQLRIGLLLECPDLKGIYNKVIVEQGYLVSAVLDCNKRENIDAIIADAWVVVLDGEGENPAAEDWLKSLDVPVIFDDGQFVQDANWHRRVSSKLRQIPGMVNVASRVEVPDEVWVLAASTGGPAAVKLFLSELPLGLNIAFIYAQHIDQGFDVNLAQAISKGTKFSAILAVNGAVIANNQVLIIRPDEQAEVQANGSLVVNPKPWSGSYKPAINQIVANVASIYGAKSGVIVFTGMGDDGKAAVRLMRQQGGTVWAQSAISCTVSSMPDEVRGTGVVSFEGDPKALAAEFVARKQLSLRQ</sequence>
<keyword evidence="7" id="KW-1185">Reference proteome</keyword>
<evidence type="ECO:0000259" key="5">
    <source>
        <dbReference type="PROSITE" id="PS50122"/>
    </source>
</evidence>
<dbReference type="InterPro" id="IPR000673">
    <property type="entry name" value="Sig_transdc_resp-reg_Me-estase"/>
</dbReference>
<evidence type="ECO:0000256" key="4">
    <source>
        <dbReference type="PROSITE-ProRule" id="PRU00050"/>
    </source>
</evidence>